<reference evidence="1 2" key="1">
    <citation type="submission" date="2013-02" db="EMBL/GenBank/DDBJ databases">
        <title>The Genome Sequence of Acinetobacter venetianus CIP 110063.</title>
        <authorList>
            <consortium name="The Broad Institute Genome Sequencing Platform"/>
            <consortium name="The Broad Institute Genome Sequencing Center for Infectious Disease"/>
            <person name="Cerqueira G."/>
            <person name="Feldgarden M."/>
            <person name="Courvalin P."/>
            <person name="Perichon B."/>
            <person name="Grillot-Courvalin C."/>
            <person name="Clermont D."/>
            <person name="Rocha E."/>
            <person name="Yoon E.-J."/>
            <person name="Nemec A."/>
            <person name="Walker B."/>
            <person name="Young S.K."/>
            <person name="Zeng Q."/>
            <person name="Gargeya S."/>
            <person name="Fitzgerald M."/>
            <person name="Haas B."/>
            <person name="Abouelleil A."/>
            <person name="Alvarado L."/>
            <person name="Arachchi H.M."/>
            <person name="Berlin A.M."/>
            <person name="Chapman S.B."/>
            <person name="Dewar J."/>
            <person name="Goldberg J."/>
            <person name="Griggs A."/>
            <person name="Gujja S."/>
            <person name="Hansen M."/>
            <person name="Howarth C."/>
            <person name="Imamovic A."/>
            <person name="Larimer J."/>
            <person name="McCowan C."/>
            <person name="Murphy C."/>
            <person name="Neiman D."/>
            <person name="Pearson M."/>
            <person name="Priest M."/>
            <person name="Roberts A."/>
            <person name="Saif S."/>
            <person name="Shea T."/>
            <person name="Sisk P."/>
            <person name="Sykes S."/>
            <person name="Wortman J."/>
            <person name="Nusbaum C."/>
            <person name="Birren B."/>
        </authorList>
    </citation>
    <scope>NUCLEOTIDE SEQUENCE [LARGE SCALE GENOMIC DNA]</scope>
    <source>
        <strain evidence="2">ATCC 31012 / DSM 23050 / BCRC 14357 / CCUG 45561 / CIP 110063 / KCTC 2702 / LMG 19082 / RAG-1</strain>
    </source>
</reference>
<dbReference type="SUPFAM" id="SSF56281">
    <property type="entry name" value="Metallo-hydrolase/oxidoreductase"/>
    <property type="match status" value="1"/>
</dbReference>
<organism evidence="1 2">
    <name type="scientific">Acinetobacter venetianus (strain ATCC 31012 / DSM 23050 / BCRC 14357 / CCUG 45561 / CIP 110063 / KCTC 2702 / LMG 19082 / RAG-1)</name>
    <dbReference type="NCBI Taxonomy" id="1191460"/>
    <lineage>
        <taxon>Bacteria</taxon>
        <taxon>Pseudomonadati</taxon>
        <taxon>Pseudomonadota</taxon>
        <taxon>Gammaproteobacteria</taxon>
        <taxon>Moraxellales</taxon>
        <taxon>Moraxellaceae</taxon>
        <taxon>Acinetobacter</taxon>
    </lineage>
</organism>
<dbReference type="PATRIC" id="fig|1191460.12.peg.2116"/>
<evidence type="ECO:0000313" key="2">
    <source>
        <dbReference type="Proteomes" id="UP000018445"/>
    </source>
</evidence>
<protein>
    <submittedName>
        <fullName evidence="1">Uncharacterized protein</fullName>
    </submittedName>
</protein>
<dbReference type="Pfam" id="PF23023">
    <property type="entry name" value="Anti-Pycsar_Apyc1"/>
    <property type="match status" value="1"/>
</dbReference>
<dbReference type="PANTHER" id="PTHR46018:SF2">
    <property type="entry name" value="ZINC PHOSPHODIESTERASE ELAC PROTEIN 1"/>
    <property type="match status" value="1"/>
</dbReference>
<dbReference type="EMBL" id="APPO01000013">
    <property type="protein sequence ID" value="ENV37318.1"/>
    <property type="molecule type" value="Genomic_DNA"/>
</dbReference>
<sequence length="105" mass="11439">MLHFTFLGSSSGTPTLTRNVSALAIRNSKNKDWILVDAGEGTQHRIQQAKLSLQNLVAICITHVHGDHCYELVGLLASAGMNARTASLTIIAPKEIQQWMKSQPS</sequence>
<name>N8ZZT9_ACIVR</name>
<dbReference type="GO" id="GO:0042781">
    <property type="term" value="F:3'-tRNA processing endoribonuclease activity"/>
    <property type="evidence" value="ECO:0007669"/>
    <property type="project" value="TreeGrafter"/>
</dbReference>
<dbReference type="Gene3D" id="3.60.15.10">
    <property type="entry name" value="Ribonuclease Z/Hydroxyacylglutathione hydrolase-like"/>
    <property type="match status" value="1"/>
</dbReference>
<dbReference type="InterPro" id="IPR036866">
    <property type="entry name" value="RibonucZ/Hydroxyglut_hydro"/>
</dbReference>
<gene>
    <name evidence="1" type="ORF">F959_02126</name>
</gene>
<dbReference type="Proteomes" id="UP000018445">
    <property type="component" value="Unassembled WGS sequence"/>
</dbReference>
<comment type="caution">
    <text evidence="1">The sequence shown here is derived from an EMBL/GenBank/DDBJ whole genome shotgun (WGS) entry which is preliminary data.</text>
</comment>
<evidence type="ECO:0000313" key="1">
    <source>
        <dbReference type="EMBL" id="ENV37318.1"/>
    </source>
</evidence>
<dbReference type="AlphaFoldDB" id="N8ZZT9"/>
<dbReference type="eggNOG" id="COG1234">
    <property type="taxonomic scope" value="Bacteria"/>
</dbReference>
<dbReference type="HOGENOM" id="CLU_173115_0_0_6"/>
<accession>N8ZZT9</accession>
<proteinExistence type="predicted"/>
<keyword evidence="2" id="KW-1185">Reference proteome</keyword>
<dbReference type="PANTHER" id="PTHR46018">
    <property type="entry name" value="ZINC PHOSPHODIESTERASE ELAC PROTEIN 1"/>
    <property type="match status" value="1"/>
</dbReference>